<proteinExistence type="predicted"/>
<dbReference type="EMBL" id="LGTW01000011">
    <property type="protein sequence ID" value="KWX22819.1"/>
    <property type="molecule type" value="Genomic_DNA"/>
</dbReference>
<gene>
    <name evidence="1" type="ORF">AFM11_17925</name>
</gene>
<reference evidence="1 2" key="1">
    <citation type="submission" date="2015-07" db="EMBL/GenBank/DDBJ databases">
        <title>A draft genome sequence of Mycobacterium wolinskyi.</title>
        <authorList>
            <person name="de Man T.J."/>
            <person name="Perry K.A."/>
            <person name="Coulliette A.D."/>
            <person name="Jensen B."/>
            <person name="Toney N.C."/>
            <person name="Limbago B.M."/>
            <person name="Noble-Wang J."/>
        </authorList>
    </citation>
    <scope>NUCLEOTIDE SEQUENCE [LARGE SCALE GENOMIC DNA]</scope>
    <source>
        <strain evidence="1 2">CDC_01</strain>
    </source>
</reference>
<dbReference type="Proteomes" id="UP000070612">
    <property type="component" value="Unassembled WGS sequence"/>
</dbReference>
<protein>
    <submittedName>
        <fullName evidence="1">Uncharacterized protein</fullName>
    </submittedName>
</protein>
<evidence type="ECO:0000313" key="1">
    <source>
        <dbReference type="EMBL" id="KWX22819.1"/>
    </source>
</evidence>
<dbReference type="PATRIC" id="fig|59750.3.peg.940"/>
<organism evidence="1 2">
    <name type="scientific">Mycolicibacterium wolinskyi</name>
    <dbReference type="NCBI Taxonomy" id="59750"/>
    <lineage>
        <taxon>Bacteria</taxon>
        <taxon>Bacillati</taxon>
        <taxon>Actinomycetota</taxon>
        <taxon>Actinomycetes</taxon>
        <taxon>Mycobacteriales</taxon>
        <taxon>Mycobacteriaceae</taxon>
        <taxon>Mycolicibacterium</taxon>
    </lineage>
</organism>
<keyword evidence="2" id="KW-1185">Reference proteome</keyword>
<name>A0A132PKE7_9MYCO</name>
<accession>A0A132PKE7</accession>
<dbReference type="AlphaFoldDB" id="A0A132PKE7"/>
<sequence>MFSYPTALPLALRSRGTAARVLADLQRTVGNAATSQLLTASPEPSPIVHNGGPSVSLHGDTTAAFDGGTSKWTPKSMKRAKSCTECPEDDPCLHAVGTFNVTYKADVTIKMPDVPDGLTACQERRVRAFLRDVLGPHEREHARRFRTYDGTTTHRIDFTGCGTTALQEHLQDIHDKEEAKRHTDAESLSAAIDPFNKPIDLDCTD</sequence>
<evidence type="ECO:0000313" key="2">
    <source>
        <dbReference type="Proteomes" id="UP000070612"/>
    </source>
</evidence>
<comment type="caution">
    <text evidence="1">The sequence shown here is derived from an EMBL/GenBank/DDBJ whole genome shotgun (WGS) entry which is preliminary data.</text>
</comment>